<evidence type="ECO:0000313" key="2">
    <source>
        <dbReference type="EMBL" id="OQE24725.1"/>
    </source>
</evidence>
<evidence type="ECO:0000313" key="3">
    <source>
        <dbReference type="Proteomes" id="UP000191285"/>
    </source>
</evidence>
<dbReference type="PANTHER" id="PTHR34598:SF3">
    <property type="entry name" value="OXIDOREDUCTASE AN1597"/>
    <property type="match status" value="1"/>
</dbReference>
<comment type="similarity">
    <text evidence="1">Belongs to the asaB hydroxylase/desaturase family.</text>
</comment>
<accession>A0A1V6TED1</accession>
<dbReference type="STRING" id="303698.A0A1V6TED1"/>
<dbReference type="PANTHER" id="PTHR34598">
    <property type="entry name" value="BLL6449 PROTEIN"/>
    <property type="match status" value="1"/>
</dbReference>
<protein>
    <recommendedName>
        <fullName evidence="4">GA4 desaturase</fullName>
    </recommendedName>
</protein>
<organism evidence="2 3">
    <name type="scientific">Penicillium steckii</name>
    <dbReference type="NCBI Taxonomy" id="303698"/>
    <lineage>
        <taxon>Eukaryota</taxon>
        <taxon>Fungi</taxon>
        <taxon>Dikarya</taxon>
        <taxon>Ascomycota</taxon>
        <taxon>Pezizomycotina</taxon>
        <taxon>Eurotiomycetes</taxon>
        <taxon>Eurotiomycetidae</taxon>
        <taxon>Eurotiales</taxon>
        <taxon>Aspergillaceae</taxon>
        <taxon>Penicillium</taxon>
    </lineage>
</organism>
<dbReference type="EMBL" id="MLKD01000007">
    <property type="protein sequence ID" value="OQE24725.1"/>
    <property type="molecule type" value="Genomic_DNA"/>
</dbReference>
<name>A0A1V6TED1_9EURO</name>
<reference evidence="3" key="1">
    <citation type="journal article" date="2017" name="Nat. Microbiol.">
        <title>Global analysis of biosynthetic gene clusters reveals vast potential of secondary metabolite production in Penicillium species.</title>
        <authorList>
            <person name="Nielsen J.C."/>
            <person name="Grijseels S."/>
            <person name="Prigent S."/>
            <person name="Ji B."/>
            <person name="Dainat J."/>
            <person name="Nielsen K.F."/>
            <person name="Frisvad J.C."/>
            <person name="Workman M."/>
            <person name="Nielsen J."/>
        </authorList>
    </citation>
    <scope>NUCLEOTIDE SEQUENCE [LARGE SCALE GENOMIC DNA]</scope>
    <source>
        <strain evidence="3">IBT 24891</strain>
    </source>
</reference>
<gene>
    <name evidence="2" type="ORF">PENSTE_c007G02136</name>
</gene>
<dbReference type="InterPro" id="IPR044053">
    <property type="entry name" value="AsaB-like"/>
</dbReference>
<keyword evidence="3" id="KW-1185">Reference proteome</keyword>
<sequence length="291" mass="32731">MSKNVMSTVNFVPANLSIKTMSGTADFYGYASNKQFLTIHDAREKKDDFTLSKNGFQYITHTSAYIPILDTTKIKSDLYTEKAELLMNSLTPRPSYVKVASNTIRSSLTDLNSEYTGTPGPARTAHLDHTSSGAKNYLYEKLPHEDASRLSQTRWAIINVWRPLKTIKRDPLAVCDGSTLRPGDLLPIRMDYSNNARAKALGGEKGLKTTVSWEIAMATYNTNQKWYYLSEMGVEEALLMRIYDSDLVGGLDEGRVAVHASFEDPSTKDEEARESIEFRCLVFWEDQPLKA</sequence>
<evidence type="ECO:0000256" key="1">
    <source>
        <dbReference type="ARBA" id="ARBA00023604"/>
    </source>
</evidence>
<dbReference type="Proteomes" id="UP000191285">
    <property type="component" value="Unassembled WGS sequence"/>
</dbReference>
<dbReference type="AlphaFoldDB" id="A0A1V6TED1"/>
<dbReference type="OrthoDB" id="412788at2759"/>
<dbReference type="NCBIfam" id="NF041278">
    <property type="entry name" value="CmcJ_NvfI_EfuI"/>
    <property type="match status" value="1"/>
</dbReference>
<evidence type="ECO:0008006" key="4">
    <source>
        <dbReference type="Google" id="ProtNLM"/>
    </source>
</evidence>
<dbReference type="GO" id="GO:0016491">
    <property type="term" value="F:oxidoreductase activity"/>
    <property type="evidence" value="ECO:0007669"/>
    <property type="project" value="InterPro"/>
</dbReference>
<comment type="caution">
    <text evidence="2">The sequence shown here is derived from an EMBL/GenBank/DDBJ whole genome shotgun (WGS) entry which is preliminary data.</text>
</comment>
<proteinExistence type="inferred from homology"/>